<sequence>MEELRIDDIIGVEGISNLPVELLEPYDYLLLIPGSNKNVRALFLQAFNDFFFHMPNDKLLQKIGEVILIFHNSSLLIDDIEDNSDYRRGMLAAHKIYGIPLTINCGNTMYFVALKKAQTELIDLVLESRDAIQFRGNIDPLYLKYEVLNILIEEMLSLHRGQGLEIYWRDNLSAIKENLPTLSGYMSMVLGKTGGLFRLSVKLLKLILCPNEDLDVLLPIANLMGIIYQIRDDYLNLVSDAYANAKGTVGEDLLEGKLSFPILHCLRHTNNSPVHKLLMENGDRSQESIAECIAYMKDESGSLKYCLDTLKTLEARTKKLINDNDSNLAQLLSKLCSV</sequence>
<dbReference type="SUPFAM" id="SSF48576">
    <property type="entry name" value="Terpenoid synthases"/>
    <property type="match status" value="1"/>
</dbReference>
<dbReference type="GO" id="GO:0004659">
    <property type="term" value="F:prenyltransferase activity"/>
    <property type="evidence" value="ECO:0007669"/>
    <property type="project" value="InterPro"/>
</dbReference>
<organism evidence="5 6">
    <name type="scientific">Scheffersomyces spartinae</name>
    <dbReference type="NCBI Taxonomy" id="45513"/>
    <lineage>
        <taxon>Eukaryota</taxon>
        <taxon>Fungi</taxon>
        <taxon>Dikarya</taxon>
        <taxon>Ascomycota</taxon>
        <taxon>Saccharomycotina</taxon>
        <taxon>Pichiomycetes</taxon>
        <taxon>Debaryomycetaceae</taxon>
        <taxon>Scheffersomyces</taxon>
    </lineage>
</organism>
<dbReference type="EMBL" id="JAHMUF010000001">
    <property type="protein sequence ID" value="KAG7196163.1"/>
    <property type="molecule type" value="Genomic_DNA"/>
</dbReference>
<evidence type="ECO:0000256" key="3">
    <source>
        <dbReference type="ARBA" id="ARBA00022842"/>
    </source>
</evidence>
<dbReference type="PANTHER" id="PTHR12001">
    <property type="entry name" value="GERANYLGERANYL PYROPHOSPHATE SYNTHASE"/>
    <property type="match status" value="1"/>
</dbReference>
<comment type="similarity">
    <text evidence="4">Belongs to the FPP/GGPP synthase family.</text>
</comment>
<dbReference type="CDD" id="cd00685">
    <property type="entry name" value="Trans_IPPS_HT"/>
    <property type="match status" value="1"/>
</dbReference>
<proteinExistence type="inferred from homology"/>
<dbReference type="GeneID" id="66113549"/>
<dbReference type="GO" id="GO:0046872">
    <property type="term" value="F:metal ion binding"/>
    <property type="evidence" value="ECO:0007669"/>
    <property type="project" value="UniProtKB-KW"/>
</dbReference>
<keyword evidence="1 4" id="KW-0808">Transferase</keyword>
<dbReference type="SFLD" id="SFLDS00005">
    <property type="entry name" value="Isoprenoid_Synthase_Type_I"/>
    <property type="match status" value="1"/>
</dbReference>
<evidence type="ECO:0000313" key="5">
    <source>
        <dbReference type="EMBL" id="KAG7196163.1"/>
    </source>
</evidence>
<dbReference type="PROSITE" id="PS00723">
    <property type="entry name" value="POLYPRENYL_SYNTHASE_1"/>
    <property type="match status" value="1"/>
</dbReference>
<comment type="caution">
    <text evidence="5">The sequence shown here is derived from an EMBL/GenBank/DDBJ whole genome shotgun (WGS) entry which is preliminary data.</text>
</comment>
<dbReference type="PROSITE" id="PS00444">
    <property type="entry name" value="POLYPRENYL_SYNTHASE_2"/>
    <property type="match status" value="1"/>
</dbReference>
<dbReference type="OrthoDB" id="6921389at2759"/>
<dbReference type="Gene3D" id="1.10.600.10">
    <property type="entry name" value="Farnesyl Diphosphate Synthase"/>
    <property type="match status" value="1"/>
</dbReference>
<evidence type="ECO:0000313" key="6">
    <source>
        <dbReference type="Proteomes" id="UP000790833"/>
    </source>
</evidence>
<dbReference type="Proteomes" id="UP000790833">
    <property type="component" value="Unassembled WGS sequence"/>
</dbReference>
<dbReference type="InterPro" id="IPR008949">
    <property type="entry name" value="Isoprenoid_synthase_dom_sf"/>
</dbReference>
<dbReference type="RefSeq" id="XP_043051708.1">
    <property type="nucleotide sequence ID" value="XM_043191031.1"/>
</dbReference>
<accession>A0A9P7VEW3</accession>
<protein>
    <submittedName>
        <fullName evidence="5">Geranylgeranyl pyrophosphate synthetase</fullName>
    </submittedName>
</protein>
<name>A0A9P7VEW3_9ASCO</name>
<dbReference type="AlphaFoldDB" id="A0A9P7VEW3"/>
<keyword evidence="2" id="KW-0479">Metal-binding</keyword>
<keyword evidence="3" id="KW-0460">Magnesium</keyword>
<keyword evidence="6" id="KW-1185">Reference proteome</keyword>
<dbReference type="InterPro" id="IPR033749">
    <property type="entry name" value="Polyprenyl_synt_CS"/>
</dbReference>
<dbReference type="Pfam" id="PF00348">
    <property type="entry name" value="polyprenyl_synt"/>
    <property type="match status" value="1"/>
</dbReference>
<evidence type="ECO:0000256" key="4">
    <source>
        <dbReference type="RuleBase" id="RU004466"/>
    </source>
</evidence>
<dbReference type="PANTHER" id="PTHR12001:SF44">
    <property type="entry name" value="GERANYLGERANYL PYROPHOSPHATE SYNTHASE"/>
    <property type="match status" value="1"/>
</dbReference>
<dbReference type="GO" id="GO:0008299">
    <property type="term" value="P:isoprenoid biosynthetic process"/>
    <property type="evidence" value="ECO:0007669"/>
    <property type="project" value="InterPro"/>
</dbReference>
<gene>
    <name evidence="5" type="primary">BTS1</name>
    <name evidence="5" type="ORF">KQ657_000175</name>
</gene>
<dbReference type="InterPro" id="IPR000092">
    <property type="entry name" value="Polyprenyl_synt"/>
</dbReference>
<evidence type="ECO:0000256" key="1">
    <source>
        <dbReference type="ARBA" id="ARBA00022679"/>
    </source>
</evidence>
<evidence type="ECO:0000256" key="2">
    <source>
        <dbReference type="ARBA" id="ARBA00022723"/>
    </source>
</evidence>
<reference evidence="5" key="1">
    <citation type="submission" date="2021-03" db="EMBL/GenBank/DDBJ databases">
        <authorList>
            <person name="Palmer J.M."/>
        </authorList>
    </citation>
    <scope>NUCLEOTIDE SEQUENCE</scope>
    <source>
        <strain evidence="5">ARV_011</strain>
    </source>
</reference>